<keyword evidence="2" id="KW-1185">Reference proteome</keyword>
<sequence>MLRYRSCYGVFTEATWIYSVCPLPYIQTPYNEC</sequence>
<reference evidence="1 2" key="1">
    <citation type="submission" date="2019-05" db="EMBL/GenBank/DDBJ databases">
        <title>Another draft genome of Portunus trituberculatus and its Hox gene families provides insights of decapod evolution.</title>
        <authorList>
            <person name="Jeong J.-H."/>
            <person name="Song I."/>
            <person name="Kim S."/>
            <person name="Choi T."/>
            <person name="Kim D."/>
            <person name="Ryu S."/>
            <person name="Kim W."/>
        </authorList>
    </citation>
    <scope>NUCLEOTIDE SEQUENCE [LARGE SCALE GENOMIC DNA]</scope>
    <source>
        <tissue evidence="1">Muscle</tissue>
    </source>
</reference>
<proteinExistence type="predicted"/>
<organism evidence="1 2">
    <name type="scientific">Portunus trituberculatus</name>
    <name type="common">Swimming crab</name>
    <name type="synonym">Neptunus trituberculatus</name>
    <dbReference type="NCBI Taxonomy" id="210409"/>
    <lineage>
        <taxon>Eukaryota</taxon>
        <taxon>Metazoa</taxon>
        <taxon>Ecdysozoa</taxon>
        <taxon>Arthropoda</taxon>
        <taxon>Crustacea</taxon>
        <taxon>Multicrustacea</taxon>
        <taxon>Malacostraca</taxon>
        <taxon>Eumalacostraca</taxon>
        <taxon>Eucarida</taxon>
        <taxon>Decapoda</taxon>
        <taxon>Pleocyemata</taxon>
        <taxon>Brachyura</taxon>
        <taxon>Eubrachyura</taxon>
        <taxon>Portunoidea</taxon>
        <taxon>Portunidae</taxon>
        <taxon>Portuninae</taxon>
        <taxon>Portunus</taxon>
    </lineage>
</organism>
<dbReference type="AlphaFoldDB" id="A0A5B7FSA4"/>
<protein>
    <submittedName>
        <fullName evidence="1">Uncharacterized protein</fullName>
    </submittedName>
</protein>
<comment type="caution">
    <text evidence="1">The sequence shown here is derived from an EMBL/GenBank/DDBJ whole genome shotgun (WGS) entry which is preliminary data.</text>
</comment>
<dbReference type="Proteomes" id="UP000324222">
    <property type="component" value="Unassembled WGS sequence"/>
</dbReference>
<gene>
    <name evidence="1" type="ORF">E2C01_041654</name>
</gene>
<evidence type="ECO:0000313" key="1">
    <source>
        <dbReference type="EMBL" id="MPC47893.1"/>
    </source>
</evidence>
<name>A0A5B7FSA4_PORTR</name>
<dbReference type="EMBL" id="VSRR010007987">
    <property type="protein sequence ID" value="MPC47893.1"/>
    <property type="molecule type" value="Genomic_DNA"/>
</dbReference>
<accession>A0A5B7FSA4</accession>
<evidence type="ECO:0000313" key="2">
    <source>
        <dbReference type="Proteomes" id="UP000324222"/>
    </source>
</evidence>